<evidence type="ECO:0000313" key="4">
    <source>
        <dbReference type="Proteomes" id="UP000234845"/>
    </source>
</evidence>
<feature type="domain" description="ChsH2 C-terminal OB-fold" evidence="1">
    <location>
        <begin position="57"/>
        <end position="123"/>
    </location>
</feature>
<dbReference type="InterPro" id="IPR022002">
    <property type="entry name" value="ChsH2_Znr"/>
</dbReference>
<keyword evidence="4" id="KW-1185">Reference proteome</keyword>
<feature type="domain" description="ChsH2 rubredoxin-like zinc ribbon" evidence="2">
    <location>
        <begin position="19"/>
        <end position="52"/>
    </location>
</feature>
<organism evidence="3 4">
    <name type="scientific">Kineobactrum sediminis</name>
    <dbReference type="NCBI Taxonomy" id="1905677"/>
    <lineage>
        <taxon>Bacteria</taxon>
        <taxon>Pseudomonadati</taxon>
        <taxon>Pseudomonadota</taxon>
        <taxon>Gammaproteobacteria</taxon>
        <taxon>Cellvibrionales</taxon>
        <taxon>Halieaceae</taxon>
        <taxon>Kineobactrum</taxon>
    </lineage>
</organism>
<dbReference type="AlphaFoldDB" id="A0A2N5Y3M7"/>
<dbReference type="OrthoDB" id="4303499at2"/>
<accession>A0A2N5Y3M7</accession>
<gene>
    <name evidence="3" type="ORF">CWI75_06030</name>
</gene>
<evidence type="ECO:0000313" key="3">
    <source>
        <dbReference type="EMBL" id="PLW82989.1"/>
    </source>
</evidence>
<dbReference type="InterPro" id="IPR012340">
    <property type="entry name" value="NA-bd_OB-fold"/>
</dbReference>
<dbReference type="PANTHER" id="PTHR34075">
    <property type="entry name" value="BLR3430 PROTEIN"/>
    <property type="match status" value="1"/>
</dbReference>
<dbReference type="Proteomes" id="UP000234845">
    <property type="component" value="Unassembled WGS sequence"/>
</dbReference>
<dbReference type="PANTHER" id="PTHR34075:SF5">
    <property type="entry name" value="BLR3430 PROTEIN"/>
    <property type="match status" value="1"/>
</dbReference>
<reference evidence="4" key="1">
    <citation type="submission" date="2017-11" db="EMBL/GenBank/DDBJ databases">
        <title>The draft genome sequence of Chromatocurvus sp. F02.</title>
        <authorList>
            <person name="Du Z.-J."/>
            <person name="Chang Y.-Q."/>
        </authorList>
    </citation>
    <scope>NUCLEOTIDE SEQUENCE [LARGE SCALE GENOMIC DNA]</scope>
    <source>
        <strain evidence="4">F02</strain>
    </source>
</reference>
<dbReference type="SUPFAM" id="SSF50249">
    <property type="entry name" value="Nucleic acid-binding proteins"/>
    <property type="match status" value="1"/>
</dbReference>
<evidence type="ECO:0000259" key="2">
    <source>
        <dbReference type="Pfam" id="PF12172"/>
    </source>
</evidence>
<dbReference type="Pfam" id="PF12172">
    <property type="entry name" value="zf-ChsH2"/>
    <property type="match status" value="1"/>
</dbReference>
<name>A0A2N5Y3M7_9GAMM</name>
<dbReference type="EMBL" id="PKLZ01000003">
    <property type="protein sequence ID" value="PLW82989.1"/>
    <property type="molecule type" value="Genomic_DNA"/>
</dbReference>
<dbReference type="Pfam" id="PF01796">
    <property type="entry name" value="OB_ChsH2_C"/>
    <property type="match status" value="1"/>
</dbReference>
<evidence type="ECO:0000259" key="1">
    <source>
        <dbReference type="Pfam" id="PF01796"/>
    </source>
</evidence>
<dbReference type="RefSeq" id="WP_101520589.1">
    <property type="nucleotide sequence ID" value="NZ_PKLZ01000003.1"/>
</dbReference>
<sequence>MSNKPLAPAIEGWFTMDEQPQLIGSQCCHCETYFFPAQNRYCRNPDCDSTEFREALLSRTGRLWSYTNACYKPPAPFVAAEPFVPYTIAAVELEHEQMTILGQVITGVDVSDLKVGMDMELVLETLHETEEDIKVTWKWRPMAAAITGGNAQ</sequence>
<dbReference type="InterPro" id="IPR052513">
    <property type="entry name" value="Thioester_dehydratase-like"/>
</dbReference>
<proteinExistence type="predicted"/>
<protein>
    <submittedName>
        <fullName evidence="3">Benzoylsuccinyl-CoA thiolase</fullName>
    </submittedName>
</protein>
<comment type="caution">
    <text evidence="3">The sequence shown here is derived from an EMBL/GenBank/DDBJ whole genome shotgun (WGS) entry which is preliminary data.</text>
</comment>
<dbReference type="InterPro" id="IPR002878">
    <property type="entry name" value="ChsH2_C"/>
</dbReference>